<dbReference type="GO" id="GO:0032259">
    <property type="term" value="P:methylation"/>
    <property type="evidence" value="ECO:0007669"/>
    <property type="project" value="UniProtKB-KW"/>
</dbReference>
<dbReference type="EMBL" id="VOBL01000003">
    <property type="protein sequence ID" value="KAA0978892.1"/>
    <property type="molecule type" value="Genomic_DNA"/>
</dbReference>
<dbReference type="PANTHER" id="PTHR43464:SF19">
    <property type="entry name" value="UBIQUINONE BIOSYNTHESIS O-METHYLTRANSFERASE, MITOCHONDRIAL"/>
    <property type="match status" value="1"/>
</dbReference>
<keyword evidence="4" id="KW-0812">Transmembrane</keyword>
<dbReference type="CDD" id="cd02440">
    <property type="entry name" value="AdoMet_MTases"/>
    <property type="match status" value="1"/>
</dbReference>
<dbReference type="InterPro" id="IPR029063">
    <property type="entry name" value="SAM-dependent_MTases_sf"/>
</dbReference>
<feature type="domain" description="Methyltransferase" evidence="5">
    <location>
        <begin position="58"/>
        <end position="152"/>
    </location>
</feature>
<dbReference type="RefSeq" id="WP_007272048.1">
    <property type="nucleotide sequence ID" value="NZ_VOBL01000003.1"/>
</dbReference>
<dbReference type="NCBIfam" id="NF004851">
    <property type="entry name" value="PRK06202.1"/>
    <property type="match status" value="1"/>
</dbReference>
<dbReference type="Proteomes" id="UP000323856">
    <property type="component" value="Unassembled WGS sequence"/>
</dbReference>
<dbReference type="OrthoDB" id="9800454at2"/>
<gene>
    <name evidence="6" type="ORF">FQ154_03810</name>
</gene>
<dbReference type="SUPFAM" id="SSF53335">
    <property type="entry name" value="S-adenosyl-L-methionine-dependent methyltransferases"/>
    <property type="match status" value="1"/>
</dbReference>
<evidence type="ECO:0000256" key="3">
    <source>
        <dbReference type="ARBA" id="ARBA00022691"/>
    </source>
</evidence>
<accession>A0A5B0EKD7</accession>
<keyword evidence="4" id="KW-0472">Membrane</keyword>
<organism evidence="6 7">
    <name type="scientific">Paeniglutamicibacter gangotriensis</name>
    <dbReference type="NCBI Taxonomy" id="254787"/>
    <lineage>
        <taxon>Bacteria</taxon>
        <taxon>Bacillati</taxon>
        <taxon>Actinomycetota</taxon>
        <taxon>Actinomycetes</taxon>
        <taxon>Micrococcales</taxon>
        <taxon>Micrococcaceae</taxon>
        <taxon>Paeniglutamicibacter</taxon>
    </lineage>
</organism>
<keyword evidence="4" id="KW-1133">Transmembrane helix</keyword>
<dbReference type="Pfam" id="PF13649">
    <property type="entry name" value="Methyltransf_25"/>
    <property type="match status" value="1"/>
</dbReference>
<evidence type="ECO:0000256" key="1">
    <source>
        <dbReference type="ARBA" id="ARBA00022603"/>
    </source>
</evidence>
<evidence type="ECO:0000256" key="4">
    <source>
        <dbReference type="SAM" id="Phobius"/>
    </source>
</evidence>
<evidence type="ECO:0000256" key="2">
    <source>
        <dbReference type="ARBA" id="ARBA00022679"/>
    </source>
</evidence>
<dbReference type="GO" id="GO:0008168">
    <property type="term" value="F:methyltransferase activity"/>
    <property type="evidence" value="ECO:0007669"/>
    <property type="project" value="UniProtKB-KW"/>
</dbReference>
<evidence type="ECO:0000313" key="6">
    <source>
        <dbReference type="EMBL" id="KAA0978892.1"/>
    </source>
</evidence>
<evidence type="ECO:0000313" key="7">
    <source>
        <dbReference type="Proteomes" id="UP000323856"/>
    </source>
</evidence>
<evidence type="ECO:0000259" key="5">
    <source>
        <dbReference type="Pfam" id="PF13649"/>
    </source>
</evidence>
<keyword evidence="3" id="KW-0949">S-adenosyl-L-methionine</keyword>
<keyword evidence="2 6" id="KW-0808">Transferase</keyword>
<sequence>MQRDISAVEEMDRPGADPVLLERTYALFPLVNRCVSGWRGVYVKLIRPALPRHTTGTILDIGCGGGDIALALLRWARADGYNVKVLGIDPDPRAHSFATRAAEAAGIGRSQLEFRKATSTDLVTAGKIFDVVLSNHVLHHLDPAELADVLADSQVLARVLAIHSDIRRRRSALWFFGAATLPLAATSFIRRDGLTSIRRSHSLTELARAVPVGWHVLSPGRYRNLAIWRPEVRIDP</sequence>
<protein>
    <submittedName>
        <fullName evidence="6">Methyltransferase domain-containing protein</fullName>
    </submittedName>
</protein>
<dbReference type="Gene3D" id="3.40.50.150">
    <property type="entry name" value="Vaccinia Virus protein VP39"/>
    <property type="match status" value="1"/>
</dbReference>
<comment type="caution">
    <text evidence="6">The sequence shown here is derived from an EMBL/GenBank/DDBJ whole genome shotgun (WGS) entry which is preliminary data.</text>
</comment>
<reference evidence="6 7" key="1">
    <citation type="submission" date="2019-07" db="EMBL/GenBank/DDBJ databases">
        <title>Analysis of the biochemical properties, biological activity and biotechnological potential of siderophores and biosurfactants produced by Antarctic psychrotolerant bacteria.</title>
        <authorList>
            <person name="Styczynski M."/>
            <person name="Krucon T."/>
            <person name="Decewicz P."/>
            <person name="Dziewit L."/>
        </authorList>
    </citation>
    <scope>NUCLEOTIDE SEQUENCE [LARGE SCALE GENOMIC DNA]</scope>
    <source>
        <strain evidence="6 7">ANT_H27</strain>
    </source>
</reference>
<dbReference type="PANTHER" id="PTHR43464">
    <property type="entry name" value="METHYLTRANSFERASE"/>
    <property type="match status" value="1"/>
</dbReference>
<keyword evidence="1 6" id="KW-0489">Methyltransferase</keyword>
<feature type="transmembrane region" description="Helical" evidence="4">
    <location>
        <begin position="172"/>
        <end position="189"/>
    </location>
</feature>
<dbReference type="InterPro" id="IPR041698">
    <property type="entry name" value="Methyltransf_25"/>
</dbReference>
<proteinExistence type="predicted"/>
<name>A0A5B0EKD7_9MICC</name>
<dbReference type="AlphaFoldDB" id="A0A5B0EKD7"/>